<sequence>MLSVNPADGPVLSVLYGTDAMRSVIGERAFLARMLEVEAALARAEARLGIIPAEAAAAITEHALLEKIDLPALARATQNTGYPVVGLVKQLTALVGHEAGRWTHWGATTQDIVDTAIVLQMRDAFALIRQDLGRLNAALAAKAREHRDLVMAGRTHLQHALPLTFGYKCAMWLSPLITMRERLDQIEPRILKVQFGGAAGTLASLGDQGIAVAEELARELNLAAPDAPWHVARDTVTEAVCFLGLLTGALAKFATDVILLMQTEVAEVFEPHAPGRGGSSTMPQKRNPISCEYVIAQARGVAALVPQMLNAMPVDQERGTGPWQAEPLAVPQAFTLAHGALSQAITVAEGMTVDAARMRRNLDSTGGLIVAEAVMMGLAPHLGRGGAHDAVHHACDIALAEGVPLAEALGRDPCVTGALDTAAVARLTDPANYLGSAGAFIDRVLARL</sequence>
<organism evidence="4 5">
    <name type="scientific">Teichococcus oryzae</name>
    <dbReference type="NCBI Taxonomy" id="1608942"/>
    <lineage>
        <taxon>Bacteria</taxon>
        <taxon>Pseudomonadati</taxon>
        <taxon>Pseudomonadota</taxon>
        <taxon>Alphaproteobacteria</taxon>
        <taxon>Acetobacterales</taxon>
        <taxon>Roseomonadaceae</taxon>
        <taxon>Roseomonas</taxon>
    </lineage>
</organism>
<comment type="caution">
    <text evidence="4">The sequence shown here is derived from an EMBL/GenBank/DDBJ whole genome shotgun (WGS) entry which is preliminary data.</text>
</comment>
<dbReference type="Gene3D" id="1.10.40.30">
    <property type="entry name" value="Fumarase/aspartase (C-terminal domain)"/>
    <property type="match status" value="1"/>
</dbReference>
<feature type="domain" description="Adenylosuccinate lyase C-terminal" evidence="3">
    <location>
        <begin position="366"/>
        <end position="445"/>
    </location>
</feature>
<dbReference type="RefSeq" id="WP_149812791.1">
    <property type="nucleotide sequence ID" value="NZ_VUKA01000006.1"/>
</dbReference>
<dbReference type="Pfam" id="PF00206">
    <property type="entry name" value="Lyase_1"/>
    <property type="match status" value="1"/>
</dbReference>
<gene>
    <name evidence="4" type="primary">pcaB</name>
    <name evidence="4" type="ORF">F0Q34_13750</name>
</gene>
<dbReference type="InterPro" id="IPR000362">
    <property type="entry name" value="Fumarate_lyase_fam"/>
</dbReference>
<dbReference type="OrthoDB" id="9768878at2"/>
<evidence type="ECO:0000256" key="1">
    <source>
        <dbReference type="ARBA" id="ARBA00034772"/>
    </source>
</evidence>
<name>A0A5B2TF85_9PROT</name>
<keyword evidence="5" id="KW-1185">Reference proteome</keyword>
<dbReference type="GO" id="GO:0019619">
    <property type="term" value="P:3,4-dihydroxybenzoate catabolic process"/>
    <property type="evidence" value="ECO:0007669"/>
    <property type="project" value="InterPro"/>
</dbReference>
<dbReference type="NCBIfam" id="TIGR02426">
    <property type="entry name" value="protocat_pcaB"/>
    <property type="match status" value="1"/>
</dbReference>
<dbReference type="InterPro" id="IPR022761">
    <property type="entry name" value="Fumarate_lyase_N"/>
</dbReference>
<dbReference type="InterPro" id="IPR012789">
    <property type="entry name" value="Protocat_PcaB-like"/>
</dbReference>
<dbReference type="AlphaFoldDB" id="A0A5B2TF85"/>
<evidence type="ECO:0000256" key="2">
    <source>
        <dbReference type="NCBIfam" id="TIGR02426"/>
    </source>
</evidence>
<evidence type="ECO:0000259" key="3">
    <source>
        <dbReference type="SMART" id="SM00998"/>
    </source>
</evidence>
<keyword evidence="4" id="KW-0413">Isomerase</keyword>
<dbReference type="EMBL" id="VUKA01000006">
    <property type="protein sequence ID" value="KAA2212763.1"/>
    <property type="molecule type" value="Genomic_DNA"/>
</dbReference>
<dbReference type="PRINTS" id="PR00145">
    <property type="entry name" value="ARGSUCLYASE"/>
</dbReference>
<dbReference type="InterPro" id="IPR008948">
    <property type="entry name" value="L-Aspartase-like"/>
</dbReference>
<dbReference type="Pfam" id="PF10397">
    <property type="entry name" value="ADSL_C"/>
    <property type="match status" value="1"/>
</dbReference>
<dbReference type="PROSITE" id="PS00163">
    <property type="entry name" value="FUMARATE_LYASES"/>
    <property type="match status" value="1"/>
</dbReference>
<dbReference type="EC" id="5.5.1.2" evidence="2"/>
<evidence type="ECO:0000313" key="4">
    <source>
        <dbReference type="EMBL" id="KAA2212763.1"/>
    </source>
</evidence>
<dbReference type="Gene3D" id="1.20.200.10">
    <property type="entry name" value="Fumarase/aspartase (Central domain)"/>
    <property type="match status" value="1"/>
</dbReference>
<evidence type="ECO:0000313" key="5">
    <source>
        <dbReference type="Proteomes" id="UP000322110"/>
    </source>
</evidence>
<proteinExistence type="inferred from homology"/>
<dbReference type="GO" id="GO:0016829">
    <property type="term" value="F:lyase activity"/>
    <property type="evidence" value="ECO:0007669"/>
    <property type="project" value="UniProtKB-ARBA"/>
</dbReference>
<accession>A0A5B2TF85</accession>
<dbReference type="GO" id="GO:0047472">
    <property type="term" value="F:3-carboxy-cis,cis-muconate cycloisomerase activity"/>
    <property type="evidence" value="ECO:0007669"/>
    <property type="project" value="UniProtKB-UniRule"/>
</dbReference>
<protein>
    <recommendedName>
        <fullName evidence="2">3-carboxy-cis,cis-muconate cycloisomerase</fullName>
        <ecNumber evidence="2">5.5.1.2</ecNumber>
    </recommendedName>
</protein>
<dbReference type="Proteomes" id="UP000322110">
    <property type="component" value="Unassembled WGS sequence"/>
</dbReference>
<dbReference type="SUPFAM" id="SSF48557">
    <property type="entry name" value="L-aspartase-like"/>
    <property type="match status" value="1"/>
</dbReference>
<dbReference type="PANTHER" id="PTHR43172">
    <property type="entry name" value="ADENYLOSUCCINATE LYASE"/>
    <property type="match status" value="1"/>
</dbReference>
<dbReference type="InterPro" id="IPR020557">
    <property type="entry name" value="Fumarate_lyase_CS"/>
</dbReference>
<dbReference type="FunFam" id="1.20.200.10:FF:000014">
    <property type="entry name" value="3-carboxy-cis,cis-muconate cycloisomerase"/>
    <property type="match status" value="1"/>
</dbReference>
<comment type="similarity">
    <text evidence="1">Belongs to the class-II fumarase/aspartase family.</text>
</comment>
<reference evidence="4 5" key="1">
    <citation type="journal article" date="2015" name="Int. J. Syst. Evol. Microbiol.">
        <title>Roseomonas oryzae sp. nov., isolated from paddy rhizosphere soil.</title>
        <authorList>
            <person name="Ramaprasad E.V."/>
            <person name="Sasikala Ch."/>
            <person name="Ramana Ch.V."/>
        </authorList>
    </citation>
    <scope>NUCLEOTIDE SEQUENCE [LARGE SCALE GENOMIC DNA]</scope>
    <source>
        <strain evidence="4 5">KCTC 42542</strain>
    </source>
</reference>
<dbReference type="InterPro" id="IPR019468">
    <property type="entry name" value="AdenyloSucc_lyase_C"/>
</dbReference>
<dbReference type="CDD" id="cd01597">
    <property type="entry name" value="pCLME"/>
    <property type="match status" value="1"/>
</dbReference>
<dbReference type="PRINTS" id="PR00149">
    <property type="entry name" value="FUMRATELYASE"/>
</dbReference>
<dbReference type="PANTHER" id="PTHR43172:SF2">
    <property type="entry name" value="ADENYLOSUCCINATE LYASE C-TERMINAL DOMAIN-CONTAINING PROTEIN"/>
    <property type="match status" value="1"/>
</dbReference>
<dbReference type="SMART" id="SM00998">
    <property type="entry name" value="ADSL_C"/>
    <property type="match status" value="1"/>
</dbReference>